<dbReference type="Proteomes" id="UP000247647">
    <property type="component" value="Unassembled WGS sequence"/>
</dbReference>
<protein>
    <submittedName>
        <fullName evidence="1">Uncharacterized protein</fullName>
    </submittedName>
</protein>
<proteinExistence type="predicted"/>
<name>A0A318YYD7_ASPNB</name>
<evidence type="ECO:0000313" key="1">
    <source>
        <dbReference type="EMBL" id="PYH39975.1"/>
    </source>
</evidence>
<accession>A0A318YYD7</accession>
<evidence type="ECO:0000313" key="2">
    <source>
        <dbReference type="Proteomes" id="UP000247647"/>
    </source>
</evidence>
<dbReference type="GeneID" id="37120344"/>
<keyword evidence="2" id="KW-1185">Reference proteome</keyword>
<dbReference type="EMBL" id="KZ821445">
    <property type="protein sequence ID" value="PYH39975.1"/>
    <property type="molecule type" value="Genomic_DNA"/>
</dbReference>
<organism evidence="1 2">
    <name type="scientific">Aspergillus neoniger (strain CBS 115656)</name>
    <dbReference type="NCBI Taxonomy" id="1448310"/>
    <lineage>
        <taxon>Eukaryota</taxon>
        <taxon>Fungi</taxon>
        <taxon>Dikarya</taxon>
        <taxon>Ascomycota</taxon>
        <taxon>Pezizomycotina</taxon>
        <taxon>Eurotiomycetes</taxon>
        <taxon>Eurotiomycetidae</taxon>
        <taxon>Eurotiales</taxon>
        <taxon>Aspergillaceae</taxon>
        <taxon>Aspergillus</taxon>
        <taxon>Aspergillus subgen. Circumdati</taxon>
    </lineage>
</organism>
<dbReference type="RefSeq" id="XP_025485453.1">
    <property type="nucleotide sequence ID" value="XM_025617888.1"/>
</dbReference>
<reference evidence="1" key="1">
    <citation type="submission" date="2016-12" db="EMBL/GenBank/DDBJ databases">
        <title>The genomes of Aspergillus section Nigri reveals drivers in fungal speciation.</title>
        <authorList>
            <consortium name="DOE Joint Genome Institute"/>
            <person name="Vesth T.C."/>
            <person name="Nybo J."/>
            <person name="Theobald S."/>
            <person name="Brandl J."/>
            <person name="Frisvad J.C."/>
            <person name="Nielsen K.F."/>
            <person name="Lyhne E.K."/>
            <person name="Kogle M.E."/>
            <person name="Kuo A."/>
            <person name="Riley R."/>
            <person name="Clum A."/>
            <person name="Nolan M."/>
            <person name="Lipzen A."/>
            <person name="Salamov A."/>
            <person name="Henrissat B."/>
            <person name="Wiebenga A."/>
            <person name="De Vries R.P."/>
            <person name="Grigoriev I.V."/>
            <person name="Mortensen U.H."/>
            <person name="Andersen M.R."/>
            <person name="Baker S.E."/>
        </authorList>
    </citation>
    <scope>NUCLEOTIDE SEQUENCE [LARGE SCALE GENOMIC DNA]</scope>
    <source>
        <strain evidence="1">CBS 115656</strain>
    </source>
</reference>
<sequence>MEGKLRAVLGRCRHRGNRLAPSKSLVMSHYDQPLRANVSCQEHRAVTDCHLRQLTRNHRLDTATLWLCMTLGETCRLSNPQEYTCYLRLTWAG</sequence>
<dbReference type="AlphaFoldDB" id="A0A318YYD7"/>
<gene>
    <name evidence="1" type="ORF">BO87DRAFT_11297</name>
</gene>